<feature type="compositionally biased region" description="Polar residues" evidence="1">
    <location>
        <begin position="258"/>
        <end position="280"/>
    </location>
</feature>
<dbReference type="SUPFAM" id="SSF56399">
    <property type="entry name" value="ADP-ribosylation"/>
    <property type="match status" value="1"/>
</dbReference>
<feature type="region of interest" description="Disordered" evidence="1">
    <location>
        <begin position="258"/>
        <end position="282"/>
    </location>
</feature>
<dbReference type="RefSeq" id="WP_110700282.1">
    <property type="nucleotide sequence ID" value="NZ_CP151184.1"/>
</dbReference>
<organism evidence="2 3">
    <name type="scientific">Pseudomonas soli</name>
    <dbReference type="NCBI Taxonomy" id="1306993"/>
    <lineage>
        <taxon>Bacteria</taxon>
        <taxon>Pseudomonadati</taxon>
        <taxon>Pseudomonadota</taxon>
        <taxon>Gammaproteobacteria</taxon>
        <taxon>Pseudomonadales</taxon>
        <taxon>Pseudomonadaceae</taxon>
        <taxon>Pseudomonas</taxon>
    </lineage>
</organism>
<reference evidence="2 3" key="1">
    <citation type="submission" date="2018-06" db="EMBL/GenBank/DDBJ databases">
        <title>Pseudomonas diversity within urban Lake Michigan freshwaters.</title>
        <authorList>
            <person name="Batrich M."/>
            <person name="Hatzopoulos T."/>
            <person name="Putonti C."/>
        </authorList>
    </citation>
    <scope>NUCLEOTIDE SEQUENCE [LARGE SCALE GENOMIC DNA]</scope>
    <source>
        <strain evidence="2 3">LBp-160603</strain>
    </source>
</reference>
<dbReference type="EMBL" id="QJRO01000006">
    <property type="protein sequence ID" value="PYB82437.1"/>
    <property type="molecule type" value="Genomic_DNA"/>
</dbReference>
<name>A0A2V4IMY2_9PSED</name>
<dbReference type="AlphaFoldDB" id="A0A2V4IMY2"/>
<protein>
    <recommendedName>
        <fullName evidence="4">RHS repeat-associated core domain-containing protein</fullName>
    </recommendedName>
</protein>
<gene>
    <name evidence="2" type="ORF">DMX07_12270</name>
</gene>
<evidence type="ECO:0000256" key="1">
    <source>
        <dbReference type="SAM" id="MobiDB-lite"/>
    </source>
</evidence>
<sequence length="298" mass="31674">MSMRLLAVDKLSSPIAAVTLTERMIKAYMPYGRGSCREMAALGFTGQLRERGLEIYLLGNGYRGYNPILMRFNSADQMSPMGKGGLNSYAYCQGNPINFIDPSGRIMGIPGWAASGVAALAGSYTTYKDAGAFRANPTFSGGQLTQSIIGGVVAAYTSVGAVLQYNDVPLGDSMINDATVAAALLVFREPAANVVMSAVRGVQSAYVSASNRYHAWGQRGREVSVGMNNLGFRESSSSFPEVVVQGGNFGDQSTVRLRHGSSATSNNSSQDNSPYSSRRSSTIDDAFDLGSVVENMRA</sequence>
<dbReference type="NCBIfam" id="TIGR03696">
    <property type="entry name" value="Rhs_assc_core"/>
    <property type="match status" value="1"/>
</dbReference>
<evidence type="ECO:0000313" key="2">
    <source>
        <dbReference type="EMBL" id="PYB82437.1"/>
    </source>
</evidence>
<dbReference type="Proteomes" id="UP000247620">
    <property type="component" value="Unassembled WGS sequence"/>
</dbReference>
<proteinExistence type="predicted"/>
<dbReference type="InterPro" id="IPR022385">
    <property type="entry name" value="Rhs_assc_core"/>
</dbReference>
<accession>A0A2V4IMY2</accession>
<evidence type="ECO:0008006" key="4">
    <source>
        <dbReference type="Google" id="ProtNLM"/>
    </source>
</evidence>
<dbReference type="Gene3D" id="2.180.10.10">
    <property type="entry name" value="RHS repeat-associated core"/>
    <property type="match status" value="1"/>
</dbReference>
<evidence type="ECO:0000313" key="3">
    <source>
        <dbReference type="Proteomes" id="UP000247620"/>
    </source>
</evidence>
<comment type="caution">
    <text evidence="2">The sequence shown here is derived from an EMBL/GenBank/DDBJ whole genome shotgun (WGS) entry which is preliminary data.</text>
</comment>